<organism evidence="14 15">
    <name type="scientific">Coprococcus hominis</name>
    <name type="common">ex Liu et al. 2022</name>
    <dbReference type="NCBI Taxonomy" id="2763039"/>
    <lineage>
        <taxon>Bacteria</taxon>
        <taxon>Bacillati</taxon>
        <taxon>Bacillota</taxon>
        <taxon>Clostridia</taxon>
        <taxon>Lachnospirales</taxon>
        <taxon>Lachnospiraceae</taxon>
        <taxon>Coprococcus</taxon>
    </lineage>
</organism>
<feature type="transmembrane region" description="Helical" evidence="13">
    <location>
        <begin position="57"/>
        <end position="80"/>
    </location>
</feature>
<dbReference type="PANTHER" id="PTHR43298:SF2">
    <property type="entry name" value="FMN_FAD EXPORTER YEEO-RELATED"/>
    <property type="match status" value="1"/>
</dbReference>
<feature type="transmembrane region" description="Helical" evidence="13">
    <location>
        <begin position="355"/>
        <end position="374"/>
    </location>
</feature>
<evidence type="ECO:0000256" key="13">
    <source>
        <dbReference type="SAM" id="Phobius"/>
    </source>
</evidence>
<dbReference type="InterPro" id="IPR048279">
    <property type="entry name" value="MdtK-like"/>
</dbReference>
<evidence type="ECO:0000256" key="12">
    <source>
        <dbReference type="ARBA" id="ARBA00031636"/>
    </source>
</evidence>
<feature type="transmembrane region" description="Helical" evidence="13">
    <location>
        <begin position="165"/>
        <end position="183"/>
    </location>
</feature>
<keyword evidence="5" id="KW-0813">Transport</keyword>
<evidence type="ECO:0000313" key="15">
    <source>
        <dbReference type="Proteomes" id="UP000615234"/>
    </source>
</evidence>
<evidence type="ECO:0000256" key="8">
    <source>
        <dbReference type="ARBA" id="ARBA00022692"/>
    </source>
</evidence>
<accession>A0A8I0AM70</accession>
<feature type="transmembrane region" description="Helical" evidence="13">
    <location>
        <begin position="132"/>
        <end position="158"/>
    </location>
</feature>
<keyword evidence="6" id="KW-0050">Antiport</keyword>
<keyword evidence="10" id="KW-0406">Ion transport</keyword>
<reference evidence="14 15" key="1">
    <citation type="submission" date="2020-08" db="EMBL/GenBank/DDBJ databases">
        <title>Genome public.</title>
        <authorList>
            <person name="Liu C."/>
            <person name="Sun Q."/>
        </authorList>
    </citation>
    <scope>NUCLEOTIDE SEQUENCE [LARGE SCALE GENOMIC DNA]</scope>
    <source>
        <strain evidence="14 15">NSJ-10</strain>
    </source>
</reference>
<keyword evidence="11 13" id="KW-0472">Membrane</keyword>
<evidence type="ECO:0000256" key="3">
    <source>
        <dbReference type="ARBA" id="ARBA00010199"/>
    </source>
</evidence>
<dbReference type="EMBL" id="JACOOX010000006">
    <property type="protein sequence ID" value="MBC5663586.1"/>
    <property type="molecule type" value="Genomic_DNA"/>
</dbReference>
<comment type="similarity">
    <text evidence="3">Belongs to the multi antimicrobial extrusion (MATE) (TC 2.A.66.1) family.</text>
</comment>
<dbReference type="Proteomes" id="UP000615234">
    <property type="component" value="Unassembled WGS sequence"/>
</dbReference>
<evidence type="ECO:0000256" key="10">
    <source>
        <dbReference type="ARBA" id="ARBA00023065"/>
    </source>
</evidence>
<keyword evidence="8 13" id="KW-0812">Transmembrane</keyword>
<keyword evidence="15" id="KW-1185">Reference proteome</keyword>
<feature type="transmembrane region" description="Helical" evidence="13">
    <location>
        <begin position="12"/>
        <end position="31"/>
    </location>
</feature>
<dbReference type="GO" id="GO:0042910">
    <property type="term" value="F:xenobiotic transmembrane transporter activity"/>
    <property type="evidence" value="ECO:0007669"/>
    <property type="project" value="InterPro"/>
</dbReference>
<name>A0A8I0AM70_9FIRM</name>
<evidence type="ECO:0000256" key="5">
    <source>
        <dbReference type="ARBA" id="ARBA00022448"/>
    </source>
</evidence>
<feature type="transmembrane region" description="Helical" evidence="13">
    <location>
        <begin position="195"/>
        <end position="217"/>
    </location>
</feature>
<evidence type="ECO:0000256" key="1">
    <source>
        <dbReference type="ARBA" id="ARBA00003408"/>
    </source>
</evidence>
<feature type="transmembrane region" description="Helical" evidence="13">
    <location>
        <begin position="412"/>
        <end position="433"/>
    </location>
</feature>
<evidence type="ECO:0000313" key="14">
    <source>
        <dbReference type="EMBL" id="MBC5663586.1"/>
    </source>
</evidence>
<dbReference type="PIRSF" id="PIRSF006603">
    <property type="entry name" value="DinF"/>
    <property type="match status" value="1"/>
</dbReference>
<keyword evidence="9 13" id="KW-1133">Transmembrane helix</keyword>
<proteinExistence type="inferred from homology"/>
<evidence type="ECO:0000256" key="2">
    <source>
        <dbReference type="ARBA" id="ARBA00004651"/>
    </source>
</evidence>
<comment type="function">
    <text evidence="1">Multidrug efflux pump.</text>
</comment>
<feature type="transmembrane region" description="Helical" evidence="13">
    <location>
        <begin position="319"/>
        <end position="343"/>
    </location>
</feature>
<dbReference type="GO" id="GO:0015297">
    <property type="term" value="F:antiporter activity"/>
    <property type="evidence" value="ECO:0007669"/>
    <property type="project" value="UniProtKB-KW"/>
</dbReference>
<protein>
    <recommendedName>
        <fullName evidence="4">Probable multidrug resistance protein NorM</fullName>
    </recommendedName>
    <alternativeName>
        <fullName evidence="12">Multidrug-efflux transporter</fullName>
    </alternativeName>
</protein>
<dbReference type="GO" id="GO:0006811">
    <property type="term" value="P:monoatomic ion transport"/>
    <property type="evidence" value="ECO:0007669"/>
    <property type="project" value="UniProtKB-KW"/>
</dbReference>
<comment type="caution">
    <text evidence="14">The sequence shown here is derived from an EMBL/GenBank/DDBJ whole genome shotgun (WGS) entry which is preliminary data.</text>
</comment>
<evidence type="ECO:0000256" key="4">
    <source>
        <dbReference type="ARBA" id="ARBA00020268"/>
    </source>
</evidence>
<evidence type="ECO:0000256" key="6">
    <source>
        <dbReference type="ARBA" id="ARBA00022449"/>
    </source>
</evidence>
<dbReference type="InterPro" id="IPR050222">
    <property type="entry name" value="MATE_MdtK"/>
</dbReference>
<dbReference type="RefSeq" id="WP_186847915.1">
    <property type="nucleotide sequence ID" value="NZ_JACOOX010000006.1"/>
</dbReference>
<sequence length="453" mass="49847">MNKDLTVGKPESVLWRFCLPLFGSVIFQQLYNIADSLVAGKFINESALAAVGNSYEITLIFIAFAFGCNMGCSVIVSRLFGAKEYRNMKTAVSTTFIFTAILLAVMVIAGLLTSRELLALIHTPDDIMDASLLYLNIYIYGLPFMFFYNIATGIFSALGDSRTPFIFLAISSVSNIFVDILFVKSFQMGIAGVAWATFLCQGVSAVLAVAVVIRRLIGIKTEGRFRFFDGSILKQILVVAIPSTLQQSFISIGNIIIQSVINDFGTSVIAGYSAAVKLNNLVITSLTTLGNGISNYTAQNIGAGKIDRIRSGFKASLKLVWLLCIPFALLYFTCGRWLLLLFLDNPTATAIKTGIIFLCILAPFYFVVSVKLMADGILRGAGIMNKFMISTFTDLILRVVLSIIFSKMFGSVGIWCSWPVGWCCGTAVSVLFYRGEQKQNFKNAFSYSYEYRR</sequence>
<feature type="transmembrane region" description="Helical" evidence="13">
    <location>
        <begin position="92"/>
        <end position="112"/>
    </location>
</feature>
<dbReference type="Pfam" id="PF01554">
    <property type="entry name" value="MatE"/>
    <property type="match status" value="2"/>
</dbReference>
<evidence type="ECO:0000256" key="11">
    <source>
        <dbReference type="ARBA" id="ARBA00023136"/>
    </source>
</evidence>
<dbReference type="InterPro" id="IPR002528">
    <property type="entry name" value="MATE_fam"/>
</dbReference>
<dbReference type="NCBIfam" id="TIGR00797">
    <property type="entry name" value="matE"/>
    <property type="match status" value="1"/>
</dbReference>
<evidence type="ECO:0000256" key="9">
    <source>
        <dbReference type="ARBA" id="ARBA00022989"/>
    </source>
</evidence>
<dbReference type="GO" id="GO:0005886">
    <property type="term" value="C:plasma membrane"/>
    <property type="evidence" value="ECO:0007669"/>
    <property type="project" value="UniProtKB-SubCell"/>
</dbReference>
<gene>
    <name evidence="14" type="ORF">H8S09_12015</name>
</gene>
<dbReference type="CDD" id="cd13138">
    <property type="entry name" value="MATE_yoeA_like"/>
    <property type="match status" value="1"/>
</dbReference>
<evidence type="ECO:0000256" key="7">
    <source>
        <dbReference type="ARBA" id="ARBA00022475"/>
    </source>
</evidence>
<keyword evidence="7" id="KW-1003">Cell membrane</keyword>
<dbReference type="AlphaFoldDB" id="A0A8I0AM70"/>
<comment type="subcellular location">
    <subcellularLocation>
        <location evidence="2">Cell membrane</location>
        <topology evidence="2">Multi-pass membrane protein</topology>
    </subcellularLocation>
</comment>
<feature type="transmembrane region" description="Helical" evidence="13">
    <location>
        <begin position="386"/>
        <end position="406"/>
    </location>
</feature>
<dbReference type="PANTHER" id="PTHR43298">
    <property type="entry name" value="MULTIDRUG RESISTANCE PROTEIN NORM-RELATED"/>
    <property type="match status" value="1"/>
</dbReference>